<dbReference type="Proteomes" id="UP000317421">
    <property type="component" value="Unassembled WGS sequence"/>
</dbReference>
<evidence type="ECO:0000313" key="1">
    <source>
        <dbReference type="EMBL" id="TWT97811.1"/>
    </source>
</evidence>
<comment type="caution">
    <text evidence="1">The sequence shown here is derived from an EMBL/GenBank/DDBJ whole genome shotgun (WGS) entry which is preliminary data.</text>
</comment>
<proteinExistence type="predicted"/>
<accession>A0A5C6AFH3</accession>
<dbReference type="OrthoDB" id="280899at2"/>
<dbReference type="EMBL" id="SJPR01000002">
    <property type="protein sequence ID" value="TWT97811.1"/>
    <property type="molecule type" value="Genomic_DNA"/>
</dbReference>
<name>A0A5C6AFH3_9BACT</name>
<organism evidence="1 2">
    <name type="scientific">Botrimarina colliarenosi</name>
    <dbReference type="NCBI Taxonomy" id="2528001"/>
    <lineage>
        <taxon>Bacteria</taxon>
        <taxon>Pseudomonadati</taxon>
        <taxon>Planctomycetota</taxon>
        <taxon>Planctomycetia</taxon>
        <taxon>Pirellulales</taxon>
        <taxon>Lacipirellulaceae</taxon>
        <taxon>Botrimarina</taxon>
    </lineage>
</organism>
<dbReference type="AlphaFoldDB" id="A0A5C6AFH3"/>
<keyword evidence="2" id="KW-1185">Reference proteome</keyword>
<protein>
    <submittedName>
        <fullName evidence="1">Uncharacterized protein</fullName>
    </submittedName>
</protein>
<dbReference type="RefSeq" id="WP_146444709.1">
    <property type="nucleotide sequence ID" value="NZ_SJPR01000002.1"/>
</dbReference>
<sequence length="75" mass="8354">MAFIEMTGKTLDKLLVEDELHHDDLVAAGVTESTIVRVNREGDIEVRRPHGWEVVGGLIGEFSDRIHAETGLDWA</sequence>
<gene>
    <name evidence="1" type="ORF">Pla108_19630</name>
</gene>
<reference evidence="1 2" key="1">
    <citation type="submission" date="2019-02" db="EMBL/GenBank/DDBJ databases">
        <title>Deep-cultivation of Planctomycetes and their phenomic and genomic characterization uncovers novel biology.</title>
        <authorList>
            <person name="Wiegand S."/>
            <person name="Jogler M."/>
            <person name="Boedeker C."/>
            <person name="Pinto D."/>
            <person name="Vollmers J."/>
            <person name="Rivas-Marin E."/>
            <person name="Kohn T."/>
            <person name="Peeters S.H."/>
            <person name="Heuer A."/>
            <person name="Rast P."/>
            <person name="Oberbeckmann S."/>
            <person name="Bunk B."/>
            <person name="Jeske O."/>
            <person name="Meyerdierks A."/>
            <person name="Storesund J.E."/>
            <person name="Kallscheuer N."/>
            <person name="Luecker S."/>
            <person name="Lage O.M."/>
            <person name="Pohl T."/>
            <person name="Merkel B.J."/>
            <person name="Hornburger P."/>
            <person name="Mueller R.-W."/>
            <person name="Bruemmer F."/>
            <person name="Labrenz M."/>
            <person name="Spormann A.M."/>
            <person name="Op Den Camp H."/>
            <person name="Overmann J."/>
            <person name="Amann R."/>
            <person name="Jetten M.S.M."/>
            <person name="Mascher T."/>
            <person name="Medema M.H."/>
            <person name="Devos D.P."/>
            <person name="Kaster A.-K."/>
            <person name="Ovreas L."/>
            <person name="Rohde M."/>
            <person name="Galperin M.Y."/>
            <person name="Jogler C."/>
        </authorList>
    </citation>
    <scope>NUCLEOTIDE SEQUENCE [LARGE SCALE GENOMIC DNA]</scope>
    <source>
        <strain evidence="1 2">Pla108</strain>
    </source>
</reference>
<evidence type="ECO:0000313" key="2">
    <source>
        <dbReference type="Proteomes" id="UP000317421"/>
    </source>
</evidence>